<keyword evidence="1" id="KW-0472">Membrane</keyword>
<reference evidence="2 3" key="1">
    <citation type="submission" date="2020-03" db="EMBL/GenBank/DDBJ databases">
        <authorList>
            <person name="Sun Q."/>
        </authorList>
    </citation>
    <scope>NUCLEOTIDE SEQUENCE [LARGE SCALE GENOMIC DNA]</scope>
    <source>
        <strain evidence="2 3">JC162</strain>
    </source>
</reference>
<protein>
    <submittedName>
        <fullName evidence="2">Uncharacterized protein</fullName>
    </submittedName>
</protein>
<dbReference type="Proteomes" id="UP000548582">
    <property type="component" value="Unassembled WGS sequence"/>
</dbReference>
<feature type="transmembrane region" description="Helical" evidence="1">
    <location>
        <begin position="69"/>
        <end position="88"/>
    </location>
</feature>
<sequence>MLMIFTNWKMLALMGGGMVLLHLAISWAWGRPWAGLSVYAHWGAAGLMGLGIGLLHYGIISLLRPGHGFLVVAVLLSICIAAALFLIGRSSGRPSR</sequence>
<dbReference type="EMBL" id="JABBKX010000003">
    <property type="protein sequence ID" value="NMJ41765.1"/>
    <property type="molecule type" value="Genomic_DNA"/>
</dbReference>
<dbReference type="RefSeq" id="WP_170054009.1">
    <property type="nucleotide sequence ID" value="NZ_JABBKX010000003.1"/>
</dbReference>
<proteinExistence type="predicted"/>
<evidence type="ECO:0000313" key="3">
    <source>
        <dbReference type="Proteomes" id="UP000548582"/>
    </source>
</evidence>
<keyword evidence="1" id="KW-0812">Transmembrane</keyword>
<keyword evidence="1" id="KW-1133">Transmembrane helix</keyword>
<name>A0A848EEH8_9PROT</name>
<evidence type="ECO:0000313" key="2">
    <source>
        <dbReference type="EMBL" id="NMJ41765.1"/>
    </source>
</evidence>
<feature type="transmembrane region" description="Helical" evidence="1">
    <location>
        <begin position="38"/>
        <end position="57"/>
    </location>
</feature>
<evidence type="ECO:0000256" key="1">
    <source>
        <dbReference type="SAM" id="Phobius"/>
    </source>
</evidence>
<accession>A0A848EEH8</accession>
<dbReference type="AlphaFoldDB" id="A0A848EEH8"/>
<gene>
    <name evidence="2" type="ORF">GWK16_10965</name>
</gene>
<keyword evidence="3" id="KW-1185">Reference proteome</keyword>
<comment type="caution">
    <text evidence="2">The sequence shown here is derived from an EMBL/GenBank/DDBJ whole genome shotgun (WGS) entry which is preliminary data.</text>
</comment>
<organism evidence="2 3">
    <name type="scientific">Neoroseomonas marina</name>
    <dbReference type="NCBI Taxonomy" id="1232220"/>
    <lineage>
        <taxon>Bacteria</taxon>
        <taxon>Pseudomonadati</taxon>
        <taxon>Pseudomonadota</taxon>
        <taxon>Alphaproteobacteria</taxon>
        <taxon>Acetobacterales</taxon>
        <taxon>Acetobacteraceae</taxon>
        <taxon>Neoroseomonas</taxon>
    </lineage>
</organism>